<protein>
    <recommendedName>
        <fullName evidence="3">phosphoenolpyruvate--glycerone phosphotransferase</fullName>
        <ecNumber evidence="3">2.7.1.121</ecNumber>
    </recommendedName>
</protein>
<dbReference type="GO" id="GO:0004371">
    <property type="term" value="F:glycerone kinase activity"/>
    <property type="evidence" value="ECO:0007669"/>
    <property type="project" value="InterPro"/>
</dbReference>
<comment type="subunit">
    <text evidence="7">Homodimer. The dihydroxyacetone kinase complex is composed of a homodimer of DhaM, a homodimer of DhaK and the subunit DhaL.</text>
</comment>
<sequence>MYKNYILEKSYFIKVIENLAEVIEQQKDYLTKLDSEIGDGDHGVNLSIGFREVMRNLAEWKEKNITFFFKKVGMALLSKVGGAAGPLYGGFFMKFGEPAENKEEVNFEVFYNMFKVAIESVEMRGKAVIGEKTMVDALRPGLDAFTKAIEENIEPKKAFEMFVEASKKGAESTIPLIAKKGRAMRLGERAIGHLDPGAASSVLILETFMNNLP</sequence>
<evidence type="ECO:0000256" key="8">
    <source>
        <dbReference type="ARBA" id="ARBA00055771"/>
    </source>
</evidence>
<evidence type="ECO:0000256" key="6">
    <source>
        <dbReference type="ARBA" id="ARBA00022798"/>
    </source>
</evidence>
<comment type="function">
    <text evidence="8">ADP-binding subunit of the dihydroxyacetone kinase, which is responsible for the phosphoenolpyruvate (PEP)-dependent phosphorylation of dihydroxyacetone. DhaL-ADP is converted to DhaL-ATP via a phosphoryl group transfer from DhaM and transmits it to dihydroxyacetone binds to DhaK.</text>
</comment>
<comment type="catalytic activity">
    <reaction evidence="1">
        <text>dihydroxyacetone + phosphoenolpyruvate = dihydroxyacetone phosphate + pyruvate</text>
        <dbReference type="Rhea" id="RHEA:18381"/>
        <dbReference type="ChEBI" id="CHEBI:15361"/>
        <dbReference type="ChEBI" id="CHEBI:16016"/>
        <dbReference type="ChEBI" id="CHEBI:57642"/>
        <dbReference type="ChEBI" id="CHEBI:58702"/>
        <dbReference type="EC" id="2.7.1.121"/>
    </reaction>
</comment>
<evidence type="ECO:0000256" key="3">
    <source>
        <dbReference type="ARBA" id="ARBA00012095"/>
    </source>
</evidence>
<comment type="caution">
    <text evidence="10">The sequence shown here is derived from an EMBL/GenBank/DDBJ whole genome shotgun (WGS) entry which is preliminary data.</text>
</comment>
<dbReference type="SUPFAM" id="SSF101473">
    <property type="entry name" value="DhaL-like"/>
    <property type="match status" value="1"/>
</dbReference>
<organism evidence="10 11">
    <name type="scientific">Thermoanaerobacter thermohydrosulfuricus WC1</name>
    <dbReference type="NCBI Taxonomy" id="1198630"/>
    <lineage>
        <taxon>Bacteria</taxon>
        <taxon>Bacillati</taxon>
        <taxon>Bacillota</taxon>
        <taxon>Clostridia</taxon>
        <taxon>Thermoanaerobacterales</taxon>
        <taxon>Thermoanaerobacteraceae</taxon>
        <taxon>Thermoanaerobacter</taxon>
    </lineage>
</organism>
<dbReference type="Proteomes" id="UP000013242">
    <property type="component" value="Unassembled WGS sequence"/>
</dbReference>
<dbReference type="GO" id="GO:0019563">
    <property type="term" value="P:glycerol catabolic process"/>
    <property type="evidence" value="ECO:0007669"/>
    <property type="project" value="TreeGrafter"/>
</dbReference>
<evidence type="ECO:0000256" key="2">
    <source>
        <dbReference type="ARBA" id="ARBA00004745"/>
    </source>
</evidence>
<dbReference type="PANTHER" id="PTHR28629">
    <property type="entry name" value="TRIOKINASE/FMN CYCLASE"/>
    <property type="match status" value="1"/>
</dbReference>
<evidence type="ECO:0000256" key="4">
    <source>
        <dbReference type="ARBA" id="ARBA00022679"/>
    </source>
</evidence>
<proteinExistence type="predicted"/>
<keyword evidence="6" id="KW-0319">Glycerol metabolism</keyword>
<dbReference type="AlphaFoldDB" id="M8CQA1"/>
<dbReference type="FunFam" id="1.25.40.340:FF:000002">
    <property type="entry name" value="Dihydroxyacetone kinase, L subunit"/>
    <property type="match status" value="1"/>
</dbReference>
<evidence type="ECO:0000313" key="10">
    <source>
        <dbReference type="EMBL" id="EMT39305.1"/>
    </source>
</evidence>
<dbReference type="NCBIfam" id="TIGR02365">
    <property type="entry name" value="dha_L_ycgS"/>
    <property type="match status" value="1"/>
</dbReference>
<dbReference type="GO" id="GO:0047324">
    <property type="term" value="F:phosphoenolpyruvate-glycerone phosphotransferase activity"/>
    <property type="evidence" value="ECO:0007669"/>
    <property type="project" value="UniProtKB-EC"/>
</dbReference>
<dbReference type="RefSeq" id="WP_003870785.1">
    <property type="nucleotide sequence ID" value="NZ_KB731283.1"/>
</dbReference>
<dbReference type="PATRIC" id="fig|1198630.3.peg.1224"/>
<dbReference type="InterPro" id="IPR004007">
    <property type="entry name" value="DhaL_dom"/>
</dbReference>
<keyword evidence="5 10" id="KW-0418">Kinase</keyword>
<dbReference type="SMART" id="SM01120">
    <property type="entry name" value="Dak2"/>
    <property type="match status" value="1"/>
</dbReference>
<evidence type="ECO:0000256" key="7">
    <source>
        <dbReference type="ARBA" id="ARBA00046577"/>
    </source>
</evidence>
<name>M8CQA1_THETY</name>
<keyword evidence="4 10" id="KW-0808">Transferase</keyword>
<dbReference type="PROSITE" id="PS51480">
    <property type="entry name" value="DHAL"/>
    <property type="match status" value="1"/>
</dbReference>
<evidence type="ECO:0000256" key="5">
    <source>
        <dbReference type="ARBA" id="ARBA00022777"/>
    </source>
</evidence>
<feature type="domain" description="DhaL" evidence="9">
    <location>
        <begin position="10"/>
        <end position="210"/>
    </location>
</feature>
<dbReference type="GO" id="GO:0005829">
    <property type="term" value="C:cytosol"/>
    <property type="evidence" value="ECO:0007669"/>
    <property type="project" value="TreeGrafter"/>
</dbReference>
<dbReference type="HOGENOM" id="CLU_066424_5_0_9"/>
<keyword evidence="11" id="KW-1185">Reference proteome</keyword>
<dbReference type="InterPro" id="IPR050861">
    <property type="entry name" value="Dihydroxyacetone_Kinase"/>
</dbReference>
<gene>
    <name evidence="10" type="ORF">TthWC1_1196</name>
</gene>
<dbReference type="Gene3D" id="1.25.40.340">
    <property type="match status" value="1"/>
</dbReference>
<reference evidence="10 11" key="1">
    <citation type="journal article" date="2013" name="PLoS ONE">
        <title>Genomic Evaluation of Thermoanaerobacter spp. for the Construction of Designer Co-Cultures to Improve Lignocellulosic Biofuel Production.</title>
        <authorList>
            <person name="Verbeke T.J."/>
            <person name="Zhang X."/>
            <person name="Henrissat B."/>
            <person name="Spicer V."/>
            <person name="Rydzak T."/>
            <person name="Krokhin O.V."/>
            <person name="Fristensky B."/>
            <person name="Levin D.B."/>
            <person name="Sparling R."/>
        </authorList>
    </citation>
    <scope>NUCLEOTIDE SEQUENCE [LARGE SCALE GENOMIC DNA]</scope>
    <source>
        <strain evidence="10 11">WC1</strain>
    </source>
</reference>
<evidence type="ECO:0000256" key="1">
    <source>
        <dbReference type="ARBA" id="ARBA00001113"/>
    </source>
</evidence>
<accession>M8CQA1</accession>
<dbReference type="InterPro" id="IPR012737">
    <property type="entry name" value="DhaK_L_YcgS"/>
</dbReference>
<dbReference type="PANTHER" id="PTHR28629:SF4">
    <property type="entry name" value="TRIOKINASE_FMN CYCLASE"/>
    <property type="match status" value="1"/>
</dbReference>
<evidence type="ECO:0000313" key="11">
    <source>
        <dbReference type="Proteomes" id="UP000013242"/>
    </source>
</evidence>
<dbReference type="EC" id="2.7.1.121" evidence="3"/>
<comment type="pathway">
    <text evidence="2">Polyol metabolism; glycerol degradation.</text>
</comment>
<evidence type="ECO:0000259" key="9">
    <source>
        <dbReference type="PROSITE" id="PS51480"/>
    </source>
</evidence>
<dbReference type="Pfam" id="PF02734">
    <property type="entry name" value="Dak2"/>
    <property type="match status" value="1"/>
</dbReference>
<dbReference type="InterPro" id="IPR036117">
    <property type="entry name" value="DhaL_dom_sf"/>
</dbReference>
<dbReference type="EMBL" id="AMYG01000029">
    <property type="protein sequence ID" value="EMT39305.1"/>
    <property type="molecule type" value="Genomic_DNA"/>
</dbReference>